<organism evidence="2 3">
    <name type="scientific">Dendrobium thyrsiflorum</name>
    <name type="common">Pinecone-like raceme dendrobium</name>
    <name type="synonym">Orchid</name>
    <dbReference type="NCBI Taxonomy" id="117978"/>
    <lineage>
        <taxon>Eukaryota</taxon>
        <taxon>Viridiplantae</taxon>
        <taxon>Streptophyta</taxon>
        <taxon>Embryophyta</taxon>
        <taxon>Tracheophyta</taxon>
        <taxon>Spermatophyta</taxon>
        <taxon>Magnoliopsida</taxon>
        <taxon>Liliopsida</taxon>
        <taxon>Asparagales</taxon>
        <taxon>Orchidaceae</taxon>
        <taxon>Epidendroideae</taxon>
        <taxon>Malaxideae</taxon>
        <taxon>Dendrobiinae</taxon>
        <taxon>Dendrobium</taxon>
    </lineage>
</organism>
<feature type="compositionally biased region" description="Basic and acidic residues" evidence="1">
    <location>
        <begin position="248"/>
        <end position="261"/>
    </location>
</feature>
<keyword evidence="3" id="KW-1185">Reference proteome</keyword>
<feature type="compositionally biased region" description="Acidic residues" evidence="1">
    <location>
        <begin position="445"/>
        <end position="457"/>
    </location>
</feature>
<comment type="caution">
    <text evidence="2">The sequence shown here is derived from an EMBL/GenBank/DDBJ whole genome shotgun (WGS) entry which is preliminary data.</text>
</comment>
<sequence>MDKQDTPITVHLGRGARIQLANTVINTGSTGATIQFGSLDFSAITTRNTMPRAHLPAPQTTARDIPQGRISVFERLSQPETLTAKRVVDGRKISVVTANTTALPRETVSSGIYDAEASSYGGKLNRRQRRKRNAELQAQQLPVPVHPSNIPAQELEANIATQNKFTDLKWVKRNSSTGELKQSFWERRPEALTPQIRGPERLSARVHRVLKTVKDKGLMKKKFQRPLTIEARRTPPRERLSSAVMAGGREEQRQAPREAHRGVTIGPRIQGSAAERAQRKGKQVWRPKPQRRKIDENIISGMTSEAVSRRSAPSNRIRQTWVQKEAHNDDHDDSRHPGESSRGSRHSPTPAKEELNFDRSPRIEEVYIPNQEPEIHWRRHSEVQVQEEEYNDEDTMEVEVVYMVSHIDDNDGDDEEDRRSQTREQARRRRRRARSVASQSIRSSEEEEGEDVEENPFADETLTLAQIRGQMRRQMKEKDKEISHLN</sequence>
<accession>A0ABD0U1D2</accession>
<evidence type="ECO:0000313" key="2">
    <source>
        <dbReference type="EMBL" id="KAL0905699.1"/>
    </source>
</evidence>
<evidence type="ECO:0000256" key="1">
    <source>
        <dbReference type="SAM" id="MobiDB-lite"/>
    </source>
</evidence>
<feature type="compositionally biased region" description="Basic and acidic residues" evidence="1">
    <location>
        <begin position="351"/>
        <end position="364"/>
    </location>
</feature>
<name>A0ABD0U1D2_DENTH</name>
<feature type="region of interest" description="Disordered" evidence="1">
    <location>
        <begin position="407"/>
        <end position="486"/>
    </location>
</feature>
<dbReference type="AlphaFoldDB" id="A0ABD0U1D2"/>
<reference evidence="2 3" key="1">
    <citation type="journal article" date="2024" name="Plant Biotechnol. J.">
        <title>Dendrobium thyrsiflorum genome and its molecular insights into genes involved in important horticultural traits.</title>
        <authorList>
            <person name="Chen B."/>
            <person name="Wang J.Y."/>
            <person name="Zheng P.J."/>
            <person name="Li K.L."/>
            <person name="Liang Y.M."/>
            <person name="Chen X.F."/>
            <person name="Zhang C."/>
            <person name="Zhao X."/>
            <person name="He X."/>
            <person name="Zhang G.Q."/>
            <person name="Liu Z.J."/>
            <person name="Xu Q."/>
        </authorList>
    </citation>
    <scope>NUCLEOTIDE SEQUENCE [LARGE SCALE GENOMIC DNA]</scope>
    <source>
        <strain evidence="2">GZMU011</strain>
    </source>
</reference>
<feature type="compositionally biased region" description="Basic residues" evidence="1">
    <location>
        <begin position="279"/>
        <end position="291"/>
    </location>
</feature>
<dbReference type="Proteomes" id="UP001552299">
    <property type="component" value="Unassembled WGS sequence"/>
</dbReference>
<evidence type="ECO:0000313" key="3">
    <source>
        <dbReference type="Proteomes" id="UP001552299"/>
    </source>
</evidence>
<protein>
    <submittedName>
        <fullName evidence="2">Uncharacterized protein</fullName>
    </submittedName>
</protein>
<feature type="compositionally biased region" description="Polar residues" evidence="1">
    <location>
        <begin position="300"/>
        <end position="322"/>
    </location>
</feature>
<proteinExistence type="predicted"/>
<feature type="compositionally biased region" description="Basic and acidic residues" evidence="1">
    <location>
        <begin position="474"/>
        <end position="486"/>
    </location>
</feature>
<dbReference type="EMBL" id="JANQDX010000018">
    <property type="protein sequence ID" value="KAL0905699.1"/>
    <property type="molecule type" value="Genomic_DNA"/>
</dbReference>
<gene>
    <name evidence="2" type="ORF">M5K25_024139</name>
</gene>
<feature type="region of interest" description="Disordered" evidence="1">
    <location>
        <begin position="233"/>
        <end position="364"/>
    </location>
</feature>
<feature type="compositionally biased region" description="Basic and acidic residues" evidence="1">
    <location>
        <begin position="324"/>
        <end position="339"/>
    </location>
</feature>